<evidence type="ECO:0000313" key="2">
    <source>
        <dbReference type="EMBL" id="KJA25280.1"/>
    </source>
</evidence>
<dbReference type="AlphaFoldDB" id="A0A0D2Q174"/>
<proteinExistence type="inferred from homology"/>
<keyword evidence="3" id="KW-1185">Reference proteome</keyword>
<dbReference type="SUPFAM" id="SSF102198">
    <property type="entry name" value="Putative cyclase"/>
    <property type="match status" value="1"/>
</dbReference>
<sequence>MSPTHELPTKTPLSLPNFDELPHYKDFTGCAWDVWPEDDELGTINLLTEEVVLRAAKEEIRTGKHISLNWPINFPENPMFSRKTPEVTQSLREPHTQALRDDEIHFNSQSGSQWDGMKHFGLLDHGVYYKGIPSDSLPLGRQAILDPLNIDPKLSKLGIQNWARHGICGRGVLLDLVEYFTESGKMELPYDPWTTHTFTVNDLKACAQKQGVAFREGDILVIRAGFIQKYNTVDNDARAALGEKEETFAGIDPSDEMKEFLWNNHFSAVASDQPSLETWPPPPGKSIHQTLLALWGMPIGELFDLEELSGECKSSGRYTFYFTSWPLHIIGGCASPPNAAAQF</sequence>
<dbReference type="Proteomes" id="UP000054270">
    <property type="component" value="Unassembled WGS sequence"/>
</dbReference>
<comment type="similarity">
    <text evidence="1">Belongs to the Cyclase 1 superfamily.</text>
</comment>
<dbReference type="InterPro" id="IPR007325">
    <property type="entry name" value="KFase/CYL"/>
</dbReference>
<dbReference type="InterPro" id="IPR037175">
    <property type="entry name" value="KFase_sf"/>
</dbReference>
<dbReference type="GO" id="GO:0019441">
    <property type="term" value="P:L-tryptophan catabolic process to kynurenine"/>
    <property type="evidence" value="ECO:0007669"/>
    <property type="project" value="InterPro"/>
</dbReference>
<reference evidence="3" key="1">
    <citation type="submission" date="2014-04" db="EMBL/GenBank/DDBJ databases">
        <title>Evolutionary Origins and Diversification of the Mycorrhizal Mutualists.</title>
        <authorList>
            <consortium name="DOE Joint Genome Institute"/>
            <consortium name="Mycorrhizal Genomics Consortium"/>
            <person name="Kohler A."/>
            <person name="Kuo A."/>
            <person name="Nagy L.G."/>
            <person name="Floudas D."/>
            <person name="Copeland A."/>
            <person name="Barry K.W."/>
            <person name="Cichocki N."/>
            <person name="Veneault-Fourrey C."/>
            <person name="LaButti K."/>
            <person name="Lindquist E.A."/>
            <person name="Lipzen A."/>
            <person name="Lundell T."/>
            <person name="Morin E."/>
            <person name="Murat C."/>
            <person name="Riley R."/>
            <person name="Ohm R."/>
            <person name="Sun H."/>
            <person name="Tunlid A."/>
            <person name="Henrissat B."/>
            <person name="Grigoriev I.V."/>
            <person name="Hibbett D.S."/>
            <person name="Martin F."/>
        </authorList>
    </citation>
    <scope>NUCLEOTIDE SEQUENCE [LARGE SCALE GENOMIC DNA]</scope>
    <source>
        <strain evidence="3">FD-334 SS-4</strain>
    </source>
</reference>
<dbReference type="Pfam" id="PF04199">
    <property type="entry name" value="Cyclase"/>
    <property type="match status" value="1"/>
</dbReference>
<dbReference type="EMBL" id="KN817532">
    <property type="protein sequence ID" value="KJA25280.1"/>
    <property type="molecule type" value="Genomic_DNA"/>
</dbReference>
<dbReference type="OrthoDB" id="5396at2759"/>
<dbReference type="Gene3D" id="3.50.30.50">
    <property type="entry name" value="Putative cyclase"/>
    <property type="match status" value="1"/>
</dbReference>
<accession>A0A0D2Q174</accession>
<dbReference type="PANTHER" id="PTHR34861:SF10">
    <property type="entry name" value="CYCLASE"/>
    <property type="match status" value="1"/>
</dbReference>
<dbReference type="STRING" id="945553.A0A0D2Q174"/>
<dbReference type="OMA" id="RWHWENG"/>
<evidence type="ECO:0008006" key="4">
    <source>
        <dbReference type="Google" id="ProtNLM"/>
    </source>
</evidence>
<organism evidence="2 3">
    <name type="scientific">Hypholoma sublateritium (strain FD-334 SS-4)</name>
    <dbReference type="NCBI Taxonomy" id="945553"/>
    <lineage>
        <taxon>Eukaryota</taxon>
        <taxon>Fungi</taxon>
        <taxon>Dikarya</taxon>
        <taxon>Basidiomycota</taxon>
        <taxon>Agaricomycotina</taxon>
        <taxon>Agaricomycetes</taxon>
        <taxon>Agaricomycetidae</taxon>
        <taxon>Agaricales</taxon>
        <taxon>Agaricineae</taxon>
        <taxon>Strophariaceae</taxon>
        <taxon>Hypholoma</taxon>
    </lineage>
</organism>
<name>A0A0D2Q174_HYPSF</name>
<dbReference type="GO" id="GO:0004061">
    <property type="term" value="F:arylformamidase activity"/>
    <property type="evidence" value="ECO:0007669"/>
    <property type="project" value="InterPro"/>
</dbReference>
<evidence type="ECO:0000256" key="1">
    <source>
        <dbReference type="ARBA" id="ARBA00007865"/>
    </source>
</evidence>
<protein>
    <recommendedName>
        <fullName evidence="4">Cyclase</fullName>
    </recommendedName>
</protein>
<dbReference type="PANTHER" id="PTHR34861">
    <property type="match status" value="1"/>
</dbReference>
<gene>
    <name evidence="2" type="ORF">HYPSUDRAFT_213995</name>
</gene>
<evidence type="ECO:0000313" key="3">
    <source>
        <dbReference type="Proteomes" id="UP000054270"/>
    </source>
</evidence>